<dbReference type="PRINTS" id="PR00689">
    <property type="entry name" value="ACOABINDINGP"/>
</dbReference>
<dbReference type="InterPro" id="IPR014352">
    <property type="entry name" value="FERM/acyl-CoA-bd_prot_sf"/>
</dbReference>
<dbReference type="GO" id="GO:0006631">
    <property type="term" value="P:fatty acid metabolic process"/>
    <property type="evidence" value="ECO:0007669"/>
    <property type="project" value="TreeGrafter"/>
</dbReference>
<dbReference type="InterPro" id="IPR035984">
    <property type="entry name" value="Acyl-CoA-binding_sf"/>
</dbReference>
<gene>
    <name evidence="3" type="ORF">J0I24_08910</name>
</gene>
<dbReference type="SUPFAM" id="SSF47027">
    <property type="entry name" value="Acyl-CoA binding protein"/>
    <property type="match status" value="1"/>
</dbReference>
<dbReference type="InterPro" id="IPR000582">
    <property type="entry name" value="Acyl-CoA-binding_protein"/>
</dbReference>
<dbReference type="EMBL" id="JAFKMR010000017">
    <property type="protein sequence ID" value="MBN8744414.1"/>
    <property type="molecule type" value="Genomic_DNA"/>
</dbReference>
<organism evidence="3 4">
    <name type="scientific">Thiomonas arsenitoxydans (strain DSM 22701 / CIP 110005 / 3As)</name>
    <dbReference type="NCBI Taxonomy" id="426114"/>
    <lineage>
        <taxon>Bacteria</taxon>
        <taxon>Pseudomonadati</taxon>
        <taxon>Pseudomonadota</taxon>
        <taxon>Betaproteobacteria</taxon>
        <taxon>Burkholderiales</taxon>
        <taxon>Thiomonas</taxon>
    </lineage>
</organism>
<evidence type="ECO:0000259" key="2">
    <source>
        <dbReference type="PROSITE" id="PS51228"/>
    </source>
</evidence>
<dbReference type="Gene3D" id="1.20.80.10">
    <property type="match status" value="1"/>
</dbReference>
<reference evidence="3" key="1">
    <citation type="submission" date="2021-02" db="EMBL/GenBank/DDBJ databases">
        <title>Thiocyanate and organic carbon inputs drive convergent selection for specific autotrophic Afipia and Thiobacillus strains within complex microbiomes.</title>
        <authorList>
            <person name="Huddy R.J."/>
            <person name="Sachdeva R."/>
            <person name="Kadzinga F."/>
            <person name="Kantor R.S."/>
            <person name="Harrison S.T.L."/>
            <person name="Banfield J.F."/>
        </authorList>
    </citation>
    <scope>NUCLEOTIDE SEQUENCE</scope>
    <source>
        <strain evidence="3">SCN18_13_7_16_R3_B_64_19</strain>
    </source>
</reference>
<protein>
    <submittedName>
        <fullName evidence="3">Acyl-CoA-binding protein</fullName>
    </submittedName>
</protein>
<proteinExistence type="predicted"/>
<evidence type="ECO:0000313" key="3">
    <source>
        <dbReference type="EMBL" id="MBN8744414.1"/>
    </source>
</evidence>
<feature type="domain" description="ACB" evidence="2">
    <location>
        <begin position="10"/>
        <end position="91"/>
    </location>
</feature>
<dbReference type="AlphaFoldDB" id="A0A8I1SXA3"/>
<comment type="caution">
    <text evidence="3">The sequence shown here is derived from an EMBL/GenBank/DDBJ whole genome shotgun (WGS) entry which is preliminary data.</text>
</comment>
<dbReference type="PROSITE" id="PS51228">
    <property type="entry name" value="ACB_2"/>
    <property type="match status" value="1"/>
</dbReference>
<evidence type="ECO:0000313" key="4">
    <source>
        <dbReference type="Proteomes" id="UP000664800"/>
    </source>
</evidence>
<sequence>MTDTPITAELQTAFDAAVAHSKTLTTRPDNQTLLQLYGLYKQGSAGDVSGERPGLTDFVARAKWDAWAARKGMPRAEAMQAYIDQINALFF</sequence>
<evidence type="ECO:0000256" key="1">
    <source>
        <dbReference type="ARBA" id="ARBA00023121"/>
    </source>
</evidence>
<dbReference type="GO" id="GO:0000062">
    <property type="term" value="F:fatty-acyl-CoA binding"/>
    <property type="evidence" value="ECO:0007669"/>
    <property type="project" value="InterPro"/>
</dbReference>
<name>A0A8I1SXA3_THIA3</name>
<dbReference type="Pfam" id="PF00887">
    <property type="entry name" value="ACBP"/>
    <property type="match status" value="1"/>
</dbReference>
<dbReference type="PANTHER" id="PTHR23310:SF62">
    <property type="entry name" value="ACYL-COA BINDING PROTEIN 1, ISOFORM A"/>
    <property type="match status" value="1"/>
</dbReference>
<accession>A0A8I1SXA3</accession>
<dbReference type="RefSeq" id="WP_276730181.1">
    <property type="nucleotide sequence ID" value="NZ_JAFKMR010000017.1"/>
</dbReference>
<dbReference type="Proteomes" id="UP000664800">
    <property type="component" value="Unassembled WGS sequence"/>
</dbReference>
<keyword evidence="1" id="KW-0446">Lipid-binding</keyword>
<dbReference type="PANTHER" id="PTHR23310">
    <property type="entry name" value="ACYL-COA-BINDING PROTEIN, ACBP"/>
    <property type="match status" value="1"/>
</dbReference>